<name>A0A1G6M6F6_9GAMM</name>
<keyword evidence="1" id="KW-0472">Membrane</keyword>
<keyword evidence="1" id="KW-0812">Transmembrane</keyword>
<organism evidence="2 3">
    <name type="scientific">Acinetobacter marinus</name>
    <dbReference type="NCBI Taxonomy" id="281375"/>
    <lineage>
        <taxon>Bacteria</taxon>
        <taxon>Pseudomonadati</taxon>
        <taxon>Pseudomonadota</taxon>
        <taxon>Gammaproteobacteria</taxon>
        <taxon>Moraxellales</taxon>
        <taxon>Moraxellaceae</taxon>
        <taxon>Acinetobacter</taxon>
    </lineage>
</organism>
<proteinExistence type="predicted"/>
<dbReference type="AlphaFoldDB" id="A0A1G6M6F6"/>
<dbReference type="EMBL" id="FMYK01000006">
    <property type="protein sequence ID" value="SDC51128.1"/>
    <property type="molecule type" value="Genomic_DNA"/>
</dbReference>
<evidence type="ECO:0000256" key="1">
    <source>
        <dbReference type="SAM" id="Phobius"/>
    </source>
</evidence>
<gene>
    <name evidence="2" type="ORF">SAMN05421749_10680</name>
</gene>
<evidence type="ECO:0000313" key="2">
    <source>
        <dbReference type="EMBL" id="SDC51128.1"/>
    </source>
</evidence>
<keyword evidence="1" id="KW-1133">Transmembrane helix</keyword>
<keyword evidence="3" id="KW-1185">Reference proteome</keyword>
<dbReference type="Proteomes" id="UP000242317">
    <property type="component" value="Unassembled WGS sequence"/>
</dbReference>
<reference evidence="3" key="1">
    <citation type="submission" date="2016-09" db="EMBL/GenBank/DDBJ databases">
        <authorList>
            <person name="Varghese N."/>
            <person name="Submissions S."/>
        </authorList>
    </citation>
    <scope>NUCLEOTIDE SEQUENCE [LARGE SCALE GENOMIC DNA]</scope>
    <source>
        <strain evidence="3">ANC 3699</strain>
    </source>
</reference>
<feature type="transmembrane region" description="Helical" evidence="1">
    <location>
        <begin position="76"/>
        <end position="95"/>
    </location>
</feature>
<evidence type="ECO:0000313" key="3">
    <source>
        <dbReference type="Proteomes" id="UP000242317"/>
    </source>
</evidence>
<accession>A0A1G6M6F6</accession>
<sequence>MPSIILLFYELIMASSNYGYTLQTVPYEISAEEQRRAQLLMWRSTNKVRPRTWAIVAAVVVLSILGLIFIKNYSNIICWVALVCVAIFLVLRLYVWEWYAKRKMAEFPAQDIKGIKLGIQPHGMVMQQQMNIPAQRGMQQSISQPGVMNVGWKEISEWYDSAEFLLMTFKVKGQDGSFFLPKRMDTKQFSFETIRKHLNESVGPAKKF</sequence>
<protein>
    <submittedName>
        <fullName evidence="2">YcxB-like protein</fullName>
    </submittedName>
</protein>
<feature type="transmembrane region" description="Helical" evidence="1">
    <location>
        <begin position="52"/>
        <end position="70"/>
    </location>
</feature>